<keyword evidence="3 5" id="KW-0663">Pyridoxal phosphate</keyword>
<sequence length="271" mass="31639">MNECYREKFIYNNEVKKSKEFNQDVLFLGKSLYEVLRIMEGVPLFLEDHLERLNYSAKVTNLELWMDKEEIKDKIIELCKVNNIVTGNIKIIFNFNGNQKNFLTYFIRHCYPTEEMYNKGVSTALYHAERENPNAKVINMNLREATNKVIKEKGVYEVILVDNNERITEGSKSNIFMIKNKCVYTSPVDEVLPGITRKYIIRVCERLGLKVIEHQINYKEINDLDALFISGTSPKVLPIVNVDNVKFSSQNEVLLKIMKGFDEVIESYIKI</sequence>
<evidence type="ECO:0000313" key="6">
    <source>
        <dbReference type="EMBL" id="MCY6483640.1"/>
    </source>
</evidence>
<dbReference type="InterPro" id="IPR018300">
    <property type="entry name" value="Aminotrans_IV_CS"/>
</dbReference>
<comment type="similarity">
    <text evidence="2 4">Belongs to the class-IV pyridoxal-phosphate-dependent aminotransferase family.</text>
</comment>
<dbReference type="GO" id="GO:0008483">
    <property type="term" value="F:transaminase activity"/>
    <property type="evidence" value="ECO:0007669"/>
    <property type="project" value="UniProtKB-KW"/>
</dbReference>
<dbReference type="PANTHER" id="PTHR42743:SF11">
    <property type="entry name" value="AMINODEOXYCHORISMATE LYASE"/>
    <property type="match status" value="1"/>
</dbReference>
<name>A0ABT4D0D8_9CLOT</name>
<evidence type="ECO:0000256" key="2">
    <source>
        <dbReference type="ARBA" id="ARBA00009320"/>
    </source>
</evidence>
<keyword evidence="6" id="KW-0032">Aminotransferase</keyword>
<evidence type="ECO:0000256" key="1">
    <source>
        <dbReference type="ARBA" id="ARBA00001933"/>
    </source>
</evidence>
<comment type="cofactor">
    <cofactor evidence="1 5">
        <name>pyridoxal 5'-phosphate</name>
        <dbReference type="ChEBI" id="CHEBI:597326"/>
    </cofactor>
</comment>
<dbReference type="InterPro" id="IPR043132">
    <property type="entry name" value="BCAT-like_C"/>
</dbReference>
<evidence type="ECO:0000256" key="3">
    <source>
        <dbReference type="ARBA" id="ARBA00022898"/>
    </source>
</evidence>
<dbReference type="SUPFAM" id="SSF56752">
    <property type="entry name" value="D-aminoacid aminotransferase-like PLP-dependent enzymes"/>
    <property type="match status" value="1"/>
</dbReference>
<reference evidence="6" key="1">
    <citation type="submission" date="2022-12" db="EMBL/GenBank/DDBJ databases">
        <authorList>
            <person name="Wang J."/>
        </authorList>
    </citation>
    <scope>NUCLEOTIDE SEQUENCE</scope>
    <source>
        <strain evidence="6">HY-45-18</strain>
    </source>
</reference>
<comment type="caution">
    <text evidence="6">The sequence shown here is derived from an EMBL/GenBank/DDBJ whole genome shotgun (WGS) entry which is preliminary data.</text>
</comment>
<dbReference type="Gene3D" id="3.20.10.10">
    <property type="entry name" value="D-amino Acid Aminotransferase, subunit A, domain 2"/>
    <property type="match status" value="1"/>
</dbReference>
<dbReference type="InterPro" id="IPR036038">
    <property type="entry name" value="Aminotransferase-like"/>
</dbReference>
<dbReference type="EMBL" id="JAPQER010000002">
    <property type="protein sequence ID" value="MCY6483640.1"/>
    <property type="molecule type" value="Genomic_DNA"/>
</dbReference>
<protein>
    <submittedName>
        <fullName evidence="6">Aminotransferase class IV</fullName>
    </submittedName>
</protein>
<dbReference type="InterPro" id="IPR001544">
    <property type="entry name" value="Aminotrans_IV"/>
</dbReference>
<keyword evidence="7" id="KW-1185">Reference proteome</keyword>
<dbReference type="Proteomes" id="UP001078443">
    <property type="component" value="Unassembled WGS sequence"/>
</dbReference>
<dbReference type="RefSeq" id="WP_268039916.1">
    <property type="nucleotide sequence ID" value="NZ_JAPQER010000002.1"/>
</dbReference>
<dbReference type="CDD" id="cd00449">
    <property type="entry name" value="PLPDE_IV"/>
    <property type="match status" value="1"/>
</dbReference>
<evidence type="ECO:0000313" key="7">
    <source>
        <dbReference type="Proteomes" id="UP001078443"/>
    </source>
</evidence>
<organism evidence="6 7">
    <name type="scientific">Clostridium aestuarii</name>
    <dbReference type="NCBI Taxonomy" id="338193"/>
    <lineage>
        <taxon>Bacteria</taxon>
        <taxon>Bacillati</taxon>
        <taxon>Bacillota</taxon>
        <taxon>Clostridia</taxon>
        <taxon>Eubacteriales</taxon>
        <taxon>Clostridiaceae</taxon>
        <taxon>Clostridium</taxon>
    </lineage>
</organism>
<dbReference type="PROSITE" id="PS00770">
    <property type="entry name" value="AA_TRANSFER_CLASS_4"/>
    <property type="match status" value="1"/>
</dbReference>
<evidence type="ECO:0000256" key="4">
    <source>
        <dbReference type="RuleBase" id="RU004106"/>
    </source>
</evidence>
<dbReference type="InterPro" id="IPR050571">
    <property type="entry name" value="Class-IV_PLP-Dep_Aminotrnsfr"/>
</dbReference>
<keyword evidence="6" id="KW-0808">Transferase</keyword>
<proteinExistence type="inferred from homology"/>
<dbReference type="InterPro" id="IPR043131">
    <property type="entry name" value="BCAT-like_N"/>
</dbReference>
<dbReference type="Pfam" id="PF01063">
    <property type="entry name" value="Aminotran_4"/>
    <property type="match status" value="1"/>
</dbReference>
<evidence type="ECO:0000256" key="5">
    <source>
        <dbReference type="RuleBase" id="RU004516"/>
    </source>
</evidence>
<gene>
    <name evidence="6" type="ORF">OW763_04645</name>
</gene>
<dbReference type="PANTHER" id="PTHR42743">
    <property type="entry name" value="AMINO-ACID AMINOTRANSFERASE"/>
    <property type="match status" value="1"/>
</dbReference>
<accession>A0ABT4D0D8</accession>
<dbReference type="Gene3D" id="3.30.470.10">
    <property type="match status" value="1"/>
</dbReference>